<feature type="coiled-coil region" evidence="1">
    <location>
        <begin position="353"/>
        <end position="404"/>
    </location>
</feature>
<accession>A0A327JUD7</accession>
<keyword evidence="4" id="KW-1185">Reference proteome</keyword>
<dbReference type="AlphaFoldDB" id="A0A327JUD7"/>
<reference evidence="3 4" key="1">
    <citation type="submission" date="2017-07" db="EMBL/GenBank/DDBJ databases">
        <title>Draft Genome Sequences of Select Purple Nonsulfur Bacteria.</title>
        <authorList>
            <person name="Lasarre B."/>
            <person name="Mckinlay J.B."/>
        </authorList>
    </citation>
    <scope>NUCLEOTIDE SEQUENCE [LARGE SCALE GENOMIC DNA]</scope>
    <source>
        <strain evidence="3 4">DSM 11907</strain>
    </source>
</reference>
<feature type="region of interest" description="Disordered" evidence="2">
    <location>
        <begin position="608"/>
        <end position="657"/>
    </location>
</feature>
<protein>
    <submittedName>
        <fullName evidence="3">TIGR02302 family protein</fullName>
    </submittedName>
</protein>
<feature type="region of interest" description="Disordered" evidence="2">
    <location>
        <begin position="489"/>
        <end position="527"/>
    </location>
</feature>
<organism evidence="3 4">
    <name type="scientific">Rhodoplanes elegans</name>
    <dbReference type="NCBI Taxonomy" id="29408"/>
    <lineage>
        <taxon>Bacteria</taxon>
        <taxon>Pseudomonadati</taxon>
        <taxon>Pseudomonadota</taxon>
        <taxon>Alphaproteobacteria</taxon>
        <taxon>Hyphomicrobiales</taxon>
        <taxon>Nitrobacteraceae</taxon>
        <taxon>Rhodoplanes</taxon>
    </lineage>
</organism>
<dbReference type="EMBL" id="NPEU01000706">
    <property type="protein sequence ID" value="RAI29083.1"/>
    <property type="molecule type" value="Genomic_DNA"/>
</dbReference>
<evidence type="ECO:0000313" key="3">
    <source>
        <dbReference type="EMBL" id="RAI29083.1"/>
    </source>
</evidence>
<evidence type="ECO:0000256" key="1">
    <source>
        <dbReference type="SAM" id="Coils"/>
    </source>
</evidence>
<feature type="compositionally biased region" description="Low complexity" evidence="2">
    <location>
        <begin position="608"/>
        <end position="620"/>
    </location>
</feature>
<name>A0A327JUD7_9BRAD</name>
<feature type="compositionally biased region" description="Pro residues" evidence="2">
    <location>
        <begin position="199"/>
        <end position="211"/>
    </location>
</feature>
<dbReference type="InterPro" id="IPR012683">
    <property type="entry name" value="CHP02302_TM"/>
</dbReference>
<dbReference type="Proteomes" id="UP000248863">
    <property type="component" value="Unassembled WGS sequence"/>
</dbReference>
<dbReference type="NCBIfam" id="TIGR02302">
    <property type="entry name" value="aProt_lowcomp"/>
    <property type="match status" value="1"/>
</dbReference>
<feature type="compositionally biased region" description="Low complexity" evidence="2">
    <location>
        <begin position="511"/>
        <end position="527"/>
    </location>
</feature>
<dbReference type="Pfam" id="PF13779">
    <property type="entry name" value="DUF4175"/>
    <property type="match status" value="1"/>
</dbReference>
<keyword evidence="1" id="KW-0175">Coiled coil</keyword>
<sequence length="708" mass="76979">MLVLLLVAVSFVSAGGDRMRRIAAAFDWHSAVVPTNYRLDAWVSPPVYTGRAPVILPGVRPGETAQAGIPAAVTVPAGSVLVIRASGQSGLDVSVTGGLVEAAPDAAVKPPAGAEERRFTVKERGTATVRGTGHDLAWSFVATPDRAPTIALTKDPEPQARGALQLTYKVDDDYGVVEARATVAAKPPAAQPGVSTPPDAAPRPLFDPPETPLSLPQARTRAGVGQTTKDFTENPWAGAEVTLTLTAKDEAGNEGRSAPIDLRLPERLFVKPLARALIEQRRILALDADRRDTVAVALDALAIAPDRFTPEAGTYVGLRSIFYTLVRAKSDEQLRDVVRELWAMATQIEDGTVSDAEQRLRNAQEALRQALERGASEEEIKKLMEELRAAMQQFMQALAEELRKNPQMARPLDRNTRELRSQDLQSMLDRLEQLARSGARDAARALLDQLQSMMENLQMARPGQQGDMDDEMMQALDELGDMIRKQQQLRDRTFQQGQDQRGQRGQRGRRGQPPEGEQPGDPGDYSQLQQNQQALRDQLKKLMEQLKQKGFGQPQDGKGDQGGDQPGGDQFGRAEESMGDATGELGQGNADGAVDSQGRALDALRKGAQGLAQQLQQQMGQGPGPGQPGRGQARAQQDTDPLGRPLRGRDYGDDTTVKVPGEIDVQRARRILEELRRRFADPLRPGSWVLFNGIRVGDVTTVRIDPDA</sequence>
<feature type="compositionally biased region" description="Basic and acidic residues" evidence="2">
    <location>
        <begin position="647"/>
        <end position="656"/>
    </location>
</feature>
<proteinExistence type="predicted"/>
<feature type="non-terminal residue" evidence="3">
    <location>
        <position position="708"/>
    </location>
</feature>
<comment type="caution">
    <text evidence="3">The sequence shown here is derived from an EMBL/GenBank/DDBJ whole genome shotgun (WGS) entry which is preliminary data.</text>
</comment>
<evidence type="ECO:0000313" key="4">
    <source>
        <dbReference type="Proteomes" id="UP000248863"/>
    </source>
</evidence>
<evidence type="ECO:0000256" key="2">
    <source>
        <dbReference type="SAM" id="MobiDB-lite"/>
    </source>
</evidence>
<feature type="region of interest" description="Disordered" evidence="2">
    <location>
        <begin position="549"/>
        <end position="594"/>
    </location>
</feature>
<feature type="compositionally biased region" description="Gly residues" evidence="2">
    <location>
        <begin position="560"/>
        <end position="570"/>
    </location>
</feature>
<gene>
    <name evidence="3" type="ORF">CH338_28780</name>
</gene>
<feature type="region of interest" description="Disordered" evidence="2">
    <location>
        <begin position="185"/>
        <end position="232"/>
    </location>
</feature>